<dbReference type="CDD" id="cd08946">
    <property type="entry name" value="SDR_e"/>
    <property type="match status" value="1"/>
</dbReference>
<dbReference type="RefSeq" id="WP_141148358.1">
    <property type="nucleotide sequence ID" value="NZ_VHLG01000003.1"/>
</dbReference>
<name>A0A506UFG1_9HYPH</name>
<comment type="caution">
    <text evidence="2">The sequence shown here is derived from an EMBL/GenBank/DDBJ whole genome shotgun (WGS) entry which is preliminary data.</text>
</comment>
<accession>A0A506UFG1</accession>
<evidence type="ECO:0000313" key="3">
    <source>
        <dbReference type="Proteomes" id="UP000318801"/>
    </source>
</evidence>
<dbReference type="PANTHER" id="PTHR43103">
    <property type="entry name" value="NUCLEOSIDE-DIPHOSPHATE-SUGAR EPIMERASE"/>
    <property type="match status" value="1"/>
</dbReference>
<dbReference type="AlphaFoldDB" id="A0A506UFG1"/>
<dbReference type="Gene3D" id="3.40.50.720">
    <property type="entry name" value="NAD(P)-binding Rossmann-like Domain"/>
    <property type="match status" value="1"/>
</dbReference>
<dbReference type="Pfam" id="PF01370">
    <property type="entry name" value="Epimerase"/>
    <property type="match status" value="1"/>
</dbReference>
<dbReference type="Proteomes" id="UP000318801">
    <property type="component" value="Unassembled WGS sequence"/>
</dbReference>
<dbReference type="InterPro" id="IPR036291">
    <property type="entry name" value="NAD(P)-bd_dom_sf"/>
</dbReference>
<dbReference type="InterPro" id="IPR001509">
    <property type="entry name" value="Epimerase_deHydtase"/>
</dbReference>
<dbReference type="OrthoDB" id="9771073at2"/>
<feature type="domain" description="NAD-dependent epimerase/dehydratase" evidence="1">
    <location>
        <begin position="5"/>
        <end position="197"/>
    </location>
</feature>
<evidence type="ECO:0000313" key="2">
    <source>
        <dbReference type="EMBL" id="TPW31589.1"/>
    </source>
</evidence>
<sequence>MNKRIVFTGGSGKAGREVVPYLLNKGYNILNLDIAPLAVAGVNTLNVDLTDSGQVFNALSMHFDFDGYDTGNGPAPVDAVVHFAAVPRVLLKPDNETFRNNVMSTYNVIEAATKLGIRKVIIASSETTFGVCFAEGDKDYHSFPLEEDYDVDPMDSYGLSKVCNEKTARAFAMRTGADIYALRIGNVISPEDYAKFPAFLADPPSRKRNAWSYIDARDLGQIVDLCLKKDGLGFQVFNAVNDTITAREPTAEFLAKYAPNTPVTREMGAYEAPLSNRKIREVLGFREEHDWRKYVKD</sequence>
<dbReference type="EMBL" id="VHLG01000003">
    <property type="protein sequence ID" value="TPW31589.1"/>
    <property type="molecule type" value="Genomic_DNA"/>
</dbReference>
<dbReference type="SUPFAM" id="SSF51735">
    <property type="entry name" value="NAD(P)-binding Rossmann-fold domains"/>
    <property type="match status" value="1"/>
</dbReference>
<reference evidence="2 3" key="1">
    <citation type="submission" date="2019-06" db="EMBL/GenBank/DDBJ databases">
        <authorList>
            <person name="Li M."/>
        </authorList>
    </citation>
    <scope>NUCLEOTIDE SEQUENCE [LARGE SCALE GENOMIC DNA]</scope>
    <source>
        <strain evidence="2 3">BGMRC2036</strain>
    </source>
</reference>
<evidence type="ECO:0000259" key="1">
    <source>
        <dbReference type="Pfam" id="PF01370"/>
    </source>
</evidence>
<keyword evidence="3" id="KW-1185">Reference proteome</keyword>
<organism evidence="2 3">
    <name type="scientific">Martelella alba</name>
    <dbReference type="NCBI Taxonomy" id="2590451"/>
    <lineage>
        <taxon>Bacteria</taxon>
        <taxon>Pseudomonadati</taxon>
        <taxon>Pseudomonadota</taxon>
        <taxon>Alphaproteobacteria</taxon>
        <taxon>Hyphomicrobiales</taxon>
        <taxon>Aurantimonadaceae</taxon>
        <taxon>Martelella</taxon>
    </lineage>
</organism>
<dbReference type="PANTHER" id="PTHR43103:SF6">
    <property type="entry name" value="PUTATIVE-RELATED"/>
    <property type="match status" value="1"/>
</dbReference>
<protein>
    <submittedName>
        <fullName evidence="2">NAD(P)-dependent oxidoreductase</fullName>
    </submittedName>
</protein>
<gene>
    <name evidence="2" type="ORF">FJU08_07510</name>
</gene>
<proteinExistence type="predicted"/>